<dbReference type="RefSeq" id="WP_135992744.1">
    <property type="nucleotide sequence ID" value="NZ_CALDAO010000024.1"/>
</dbReference>
<keyword evidence="1" id="KW-0732">Signal</keyword>
<feature type="signal peptide" evidence="1">
    <location>
        <begin position="1"/>
        <end position="19"/>
    </location>
</feature>
<feature type="chain" id="PRO_5020205130" description="Bacterial repeat domain-containing protein" evidence="1">
    <location>
        <begin position="20"/>
        <end position="472"/>
    </location>
</feature>
<dbReference type="AlphaFoldDB" id="A0A4V3RUT3"/>
<protein>
    <recommendedName>
        <fullName evidence="2">Bacterial repeat domain-containing protein</fullName>
    </recommendedName>
</protein>
<evidence type="ECO:0000259" key="2">
    <source>
        <dbReference type="Pfam" id="PF18998"/>
    </source>
</evidence>
<sequence length="472" mass="52402">MKKTLLLSAALLAMGFASAQTVQDINTNPLKLGGEYSKCVAVYPRVPATADEKLPDPSIDKNRYAWEQQQEVVEQTADFWEGDYMDLKINNTKESQYILHFQYAVKTDGANIVFELYNGEDLERALDPIYLANEKSNWNALYDAMAFFDEEIPEGEYTLRVTFHHDNTKETANLANFWFEAKDQIKYFSLFTGVYPEQAGTIKVSPAANNYLEGTTISITATPSAGDDDTTYKFINFTNDDNGDEYTANPYTFEIFESMSITAMFEAVSSVNDIPGTIDLNTKKIGGVKEESKAVTLDGSSYLEGEIVSYLCNYTVNKSEQFILNVTKAGNYTLICPTATKQEAANIEFNIFDKAAYDADPTVAPEATFNIAAEKTGNWQKFVTNKVENINLTEGKKLMTLKFTEPVANKYTANVLYMSFGIGDDFGGSSAIEDIEIEDADAPVKAYNLQGIPVNPEVAKGLLIINGKKVIK</sequence>
<comment type="caution">
    <text evidence="3">The sequence shown here is derived from an EMBL/GenBank/DDBJ whole genome shotgun (WGS) entry which is preliminary data.</text>
</comment>
<dbReference type="EMBL" id="SRYD01000005">
    <property type="protein sequence ID" value="TGY76119.1"/>
    <property type="molecule type" value="Genomic_DNA"/>
</dbReference>
<dbReference type="SUPFAM" id="SSF49785">
    <property type="entry name" value="Galactose-binding domain-like"/>
    <property type="match status" value="1"/>
</dbReference>
<feature type="domain" description="Bacterial repeat" evidence="2">
    <location>
        <begin position="195"/>
        <end position="268"/>
    </location>
</feature>
<reference evidence="3 4" key="1">
    <citation type="submission" date="2019-04" db="EMBL/GenBank/DDBJ databases">
        <title>Microbes associate with the intestines of laboratory mice.</title>
        <authorList>
            <person name="Navarre W."/>
            <person name="Wong E."/>
            <person name="Huang K."/>
            <person name="Tropini C."/>
            <person name="Ng K."/>
            <person name="Yu B."/>
        </authorList>
    </citation>
    <scope>NUCLEOTIDE SEQUENCE [LARGE SCALE GENOMIC DNA]</scope>
    <source>
        <strain evidence="3 4">NM06_A21</strain>
    </source>
</reference>
<dbReference type="Gene3D" id="2.60.120.260">
    <property type="entry name" value="Galactose-binding domain-like"/>
    <property type="match status" value="2"/>
</dbReference>
<name>A0A4V3RUT3_9BACT</name>
<evidence type="ECO:0000313" key="4">
    <source>
        <dbReference type="Proteomes" id="UP000306630"/>
    </source>
</evidence>
<organism evidence="3 4">
    <name type="scientific">Muribaculum intestinale</name>
    <dbReference type="NCBI Taxonomy" id="1796646"/>
    <lineage>
        <taxon>Bacteria</taxon>
        <taxon>Pseudomonadati</taxon>
        <taxon>Bacteroidota</taxon>
        <taxon>Bacteroidia</taxon>
        <taxon>Bacteroidales</taxon>
        <taxon>Muribaculaceae</taxon>
        <taxon>Muribaculum</taxon>
    </lineage>
</organism>
<dbReference type="InterPro" id="IPR008979">
    <property type="entry name" value="Galactose-bd-like_sf"/>
</dbReference>
<dbReference type="InterPro" id="IPR044060">
    <property type="entry name" value="Bacterial_rp_domain"/>
</dbReference>
<dbReference type="Proteomes" id="UP000306630">
    <property type="component" value="Unassembled WGS sequence"/>
</dbReference>
<evidence type="ECO:0000256" key="1">
    <source>
        <dbReference type="SAM" id="SignalP"/>
    </source>
</evidence>
<accession>A0A4V3RUT3</accession>
<dbReference type="Pfam" id="PF18998">
    <property type="entry name" value="Flg_new_2"/>
    <property type="match status" value="1"/>
</dbReference>
<evidence type="ECO:0000313" key="3">
    <source>
        <dbReference type="EMBL" id="TGY76119.1"/>
    </source>
</evidence>
<gene>
    <name evidence="3" type="ORF">E5333_01980</name>
</gene>
<proteinExistence type="predicted"/>